<keyword evidence="1" id="KW-0808">Transferase</keyword>
<accession>M7SV20</accession>
<evidence type="ECO:0000259" key="2">
    <source>
        <dbReference type="Pfam" id="PF22664"/>
    </source>
</evidence>
<dbReference type="KEGG" id="ela:UCREL1_2528"/>
<proteinExistence type="predicted"/>
<dbReference type="InterPro" id="IPR054710">
    <property type="entry name" value="Tri101-like_N"/>
</dbReference>
<dbReference type="PANTHER" id="PTHR31642:SF310">
    <property type="entry name" value="FATTY ALCOHOL:CAFFEOYL-COA ACYLTRANSFERASE"/>
    <property type="match status" value="1"/>
</dbReference>
<dbReference type="OrthoDB" id="1862401at2759"/>
<protein>
    <submittedName>
        <fullName evidence="3">Putative trichothecene 3-o-protein</fullName>
    </submittedName>
</protein>
<evidence type="ECO:0000256" key="1">
    <source>
        <dbReference type="ARBA" id="ARBA00022679"/>
    </source>
</evidence>
<dbReference type="InterPro" id="IPR050317">
    <property type="entry name" value="Plant_Fungal_Acyltransferase"/>
</dbReference>
<dbReference type="eggNOG" id="ENOG502SHVS">
    <property type="taxonomic scope" value="Eukaryota"/>
</dbReference>
<name>M7SV20_EUTLA</name>
<dbReference type="PANTHER" id="PTHR31642">
    <property type="entry name" value="TRICHOTHECENE 3-O-ACETYLTRANSFERASE"/>
    <property type="match status" value="1"/>
</dbReference>
<dbReference type="Pfam" id="PF22664">
    <property type="entry name" value="TRI-like_N"/>
    <property type="match status" value="1"/>
</dbReference>
<dbReference type="EMBL" id="KB705862">
    <property type="protein sequence ID" value="EMR70434.1"/>
    <property type="molecule type" value="Genomic_DNA"/>
</dbReference>
<dbReference type="GO" id="GO:0016747">
    <property type="term" value="F:acyltransferase activity, transferring groups other than amino-acyl groups"/>
    <property type="evidence" value="ECO:0007669"/>
    <property type="project" value="TreeGrafter"/>
</dbReference>
<evidence type="ECO:0000313" key="4">
    <source>
        <dbReference type="Proteomes" id="UP000012174"/>
    </source>
</evidence>
<evidence type="ECO:0000313" key="3">
    <source>
        <dbReference type="EMBL" id="EMR70434.1"/>
    </source>
</evidence>
<feature type="domain" description="Trichothecene 3-O-acetyltransferase-like N-terminal" evidence="2">
    <location>
        <begin position="27"/>
        <end position="174"/>
    </location>
</feature>
<keyword evidence="4" id="KW-1185">Reference proteome</keyword>
<dbReference type="InterPro" id="IPR023213">
    <property type="entry name" value="CAT-like_dom_sf"/>
</dbReference>
<dbReference type="AlphaFoldDB" id="M7SV20"/>
<sequence length="499" mass="55249">MESLSSSKNEPQLHQDVVSQFPLLNAYTNYLAIFKLDDSIPQASVVSAFRTAFDELKAKVPWLGHHVENIGSGPGNSGYFASKPWPAHVPRHDFFVKQCADVIAPFAVLEKAGFPVSMIPADVTETWPSLPVPATIRPAPVAALQLNFIQGGLILTVTNHHTMIDGTGLLVFRRMLATLMDGRPIPEDDIAAANLDRTRVIPLLAPGEPIKDHSHLIRRPQQSPPVSASPPPSAKWRVFRITRKAAVEIRSLAGDRNSPAWIPTVPRVSTNDVLAAFCWQRIAAARLPILLKRRPHERSPLGRFGRAIDARRTMGIPSSYMGHMVYHAVLWLPLETVASAPLPFLACALRQALNEANNPWAVRSYATFLSREPDRSRLLYGGPQNPETDIGLSSLVTSLDWERQPALRFGPLLGSPVAWRKANHAPFPGCVYFLDTERKVTSEGGDRDGNEDLVLTTLLCLAEDELDALRRDSEWMQYFEEVVEPAVDFRKSSGNLSKL</sequence>
<reference evidence="4" key="1">
    <citation type="journal article" date="2013" name="Genome Announc.">
        <title>Draft genome sequence of the grapevine dieback fungus Eutypa lata UCR-EL1.</title>
        <authorList>
            <person name="Blanco-Ulate B."/>
            <person name="Rolshausen P.E."/>
            <person name="Cantu D."/>
        </authorList>
    </citation>
    <scope>NUCLEOTIDE SEQUENCE [LARGE SCALE GENOMIC DNA]</scope>
    <source>
        <strain evidence="4">UCR-EL1</strain>
    </source>
</reference>
<dbReference type="Proteomes" id="UP000012174">
    <property type="component" value="Unassembled WGS sequence"/>
</dbReference>
<dbReference type="HOGENOM" id="CLU_026450_5_0_1"/>
<gene>
    <name evidence="3" type="ORF">UCREL1_2528</name>
</gene>
<dbReference type="Gene3D" id="3.30.559.10">
    <property type="entry name" value="Chloramphenicol acetyltransferase-like domain"/>
    <property type="match status" value="2"/>
</dbReference>
<organism evidence="3 4">
    <name type="scientific">Eutypa lata (strain UCR-EL1)</name>
    <name type="common">Grapevine dieback disease fungus</name>
    <name type="synonym">Eutypa armeniacae</name>
    <dbReference type="NCBI Taxonomy" id="1287681"/>
    <lineage>
        <taxon>Eukaryota</taxon>
        <taxon>Fungi</taxon>
        <taxon>Dikarya</taxon>
        <taxon>Ascomycota</taxon>
        <taxon>Pezizomycotina</taxon>
        <taxon>Sordariomycetes</taxon>
        <taxon>Xylariomycetidae</taxon>
        <taxon>Xylariales</taxon>
        <taxon>Diatrypaceae</taxon>
        <taxon>Eutypa</taxon>
    </lineage>
</organism>